<dbReference type="PIRSF" id="PIRSF036389">
    <property type="entry name" value="IOR_B"/>
    <property type="match status" value="1"/>
</dbReference>
<dbReference type="Gene3D" id="3.90.1170.50">
    <property type="entry name" value="Aldehyde oxidase/xanthine dehydrogenase, a/b hammerhead"/>
    <property type="match status" value="1"/>
</dbReference>
<dbReference type="Proteomes" id="UP000264330">
    <property type="component" value="Unassembled WGS sequence"/>
</dbReference>
<feature type="domain" description="Aldehyde oxidase/xanthine dehydrogenase a/b hammerhead" evidence="1">
    <location>
        <begin position="195"/>
        <end position="275"/>
    </location>
</feature>
<dbReference type="SMART" id="SM01008">
    <property type="entry name" value="Ald_Xan_dh_C"/>
    <property type="match status" value="1"/>
</dbReference>
<dbReference type="InterPro" id="IPR052516">
    <property type="entry name" value="N-heterocyclic_Hydroxylase"/>
</dbReference>
<dbReference type="GO" id="GO:0016491">
    <property type="term" value="F:oxidoreductase activity"/>
    <property type="evidence" value="ECO:0007669"/>
    <property type="project" value="InterPro"/>
</dbReference>
<organism evidence="2 3">
    <name type="scientific">Zunongwangia profunda</name>
    <dbReference type="NCBI Taxonomy" id="398743"/>
    <lineage>
        <taxon>Bacteria</taxon>
        <taxon>Pseudomonadati</taxon>
        <taxon>Bacteroidota</taxon>
        <taxon>Flavobacteriia</taxon>
        <taxon>Flavobacteriales</taxon>
        <taxon>Flavobacteriaceae</taxon>
        <taxon>Zunongwangia</taxon>
    </lineage>
</organism>
<dbReference type="InterPro" id="IPR008274">
    <property type="entry name" value="AldOxase/xan_DH_MoCoBD1"/>
</dbReference>
<dbReference type="SUPFAM" id="SSF56003">
    <property type="entry name" value="Molybdenum cofactor-binding domain"/>
    <property type="match status" value="2"/>
</dbReference>
<dbReference type="PANTHER" id="PTHR47495:SF1">
    <property type="entry name" value="BLL3820 PROTEIN"/>
    <property type="match status" value="1"/>
</dbReference>
<evidence type="ECO:0000313" key="2">
    <source>
        <dbReference type="EMBL" id="HCV80928.1"/>
    </source>
</evidence>
<dbReference type="Gene3D" id="3.30.365.10">
    <property type="entry name" value="Aldehyde oxidase/xanthine dehydrogenase, molybdopterin binding domain"/>
    <property type="match status" value="4"/>
</dbReference>
<dbReference type="EMBL" id="DPMF01000180">
    <property type="protein sequence ID" value="HCV80928.1"/>
    <property type="molecule type" value="Genomic_DNA"/>
</dbReference>
<dbReference type="PANTHER" id="PTHR47495">
    <property type="entry name" value="ALDEHYDE DEHYDROGENASE"/>
    <property type="match status" value="1"/>
</dbReference>
<dbReference type="Pfam" id="PF20256">
    <property type="entry name" value="MoCoBD_2"/>
    <property type="match status" value="2"/>
</dbReference>
<dbReference type="InterPro" id="IPR046867">
    <property type="entry name" value="AldOxase/xan_DH_MoCoBD2"/>
</dbReference>
<reference evidence="2 3" key="1">
    <citation type="journal article" date="2018" name="Nat. Biotechnol.">
        <title>A standardized bacterial taxonomy based on genome phylogeny substantially revises the tree of life.</title>
        <authorList>
            <person name="Parks D.H."/>
            <person name="Chuvochina M."/>
            <person name="Waite D.W."/>
            <person name="Rinke C."/>
            <person name="Skarshewski A."/>
            <person name="Chaumeil P.A."/>
            <person name="Hugenholtz P."/>
        </authorList>
    </citation>
    <scope>NUCLEOTIDE SEQUENCE [LARGE SCALE GENOMIC DNA]</scope>
    <source>
        <strain evidence="2">UBA9359</strain>
    </source>
</reference>
<gene>
    <name evidence="2" type="ORF">DGQ38_07760</name>
</gene>
<comment type="caution">
    <text evidence="2">The sequence shown here is derived from an EMBL/GenBank/DDBJ whole genome shotgun (WGS) entry which is preliminary data.</text>
</comment>
<dbReference type="InterPro" id="IPR037165">
    <property type="entry name" value="AldOxase/xan_DH_Mopterin-bd_sf"/>
</dbReference>
<dbReference type="AlphaFoldDB" id="A0A3D5IZV4"/>
<dbReference type="InterPro" id="IPR012368">
    <property type="entry name" value="OxRdtase_Mopterin-bd_su_IorB"/>
</dbReference>
<dbReference type="Pfam" id="PF02738">
    <property type="entry name" value="MoCoBD_1"/>
    <property type="match status" value="1"/>
</dbReference>
<name>A0A3D5IZV4_9FLAO</name>
<evidence type="ECO:0000259" key="1">
    <source>
        <dbReference type="SMART" id="SM01008"/>
    </source>
</evidence>
<protein>
    <submittedName>
        <fullName evidence="2">Xanthine dehydrogenase family protein molybdopterin-binding subunit</fullName>
    </submittedName>
</protein>
<evidence type="ECO:0000313" key="3">
    <source>
        <dbReference type="Proteomes" id="UP000264330"/>
    </source>
</evidence>
<proteinExistence type="predicted"/>
<accession>A0A3D5IZV4</accession>
<sequence>MGYVSLGFSMLGTACVLDSKKSVNAFDEIPKRPSEEQINAWIRILGDGRIKVLTGKMELGQGIRIAVAQVAAEELNTNIDLVEVNLAETGVTANEGYTAGSRSIEASAMSIRNAAACAREILKELAAKKLKIDKDKLDLKDGFILNEEQKFSFFEILDGQQIERNLKIPPEFKAKASRKIVGQPIKRKDISQMVVGKHTFIQDLRFPGMLHARIIRPPSYTSKLNSINENAFSGKEGFLKLVKIGDFLGVISEEEFQAVQLQREIFANTEWETGAPLPAEKDLKTYIKNLAAEVAVEEQRGDWEKALKSASIQHKASYFKPYIMHAANGPSCAVAIYKDEKLKLWTHSQGVYPLRETLAPLLEMPQENIHIIGTPGSGCYGHNAADDVAAEVALLAKNYPGKHIRLQWMRDEEHAWEPYGTPMAFEMEAGLTPEGKIAGWKYDFWSDVHSTRPGGNPDNLLPARYLGKSYKKPAGGFKGGALRNSVPYYEIADLQTQSHIFSGPLRRSALRSLGAFGNIFAIESFMDELAYKAGKDPIQFRINHSSDTRSIECLEKLQQKINSVKKSKNQGVGVAFSRYKNSSSYCAVAALVEVSEEGEVLVKKMWAVIDAGECINPDGLKNQTEGGMIQAASWTIKEKVLFSDQHIISLDWNSYPIFRFPETPECEVEVIDRVEQPPLGAGESAQGPAGAAVVNAIFDATGIRVRDLPVKDQLAKEINKK</sequence>
<dbReference type="InterPro" id="IPR000674">
    <property type="entry name" value="Ald_Oxase/Xan_DH_a/b"/>
</dbReference>